<dbReference type="AlphaFoldDB" id="A0A9N9C7U0"/>
<dbReference type="Proteomes" id="UP000789342">
    <property type="component" value="Unassembled WGS sequence"/>
</dbReference>
<reference evidence="2" key="1">
    <citation type="submission" date="2021-06" db="EMBL/GenBank/DDBJ databases">
        <authorList>
            <person name="Kallberg Y."/>
            <person name="Tangrot J."/>
            <person name="Rosling A."/>
        </authorList>
    </citation>
    <scope>NUCLEOTIDE SEQUENCE</scope>
    <source>
        <strain evidence="2">CL551</strain>
    </source>
</reference>
<dbReference type="InterPro" id="IPR050600">
    <property type="entry name" value="SETD3_SETD6_MTase"/>
</dbReference>
<dbReference type="OrthoDB" id="341421at2759"/>
<accession>A0A9N9C7U0</accession>
<evidence type="ECO:0000313" key="3">
    <source>
        <dbReference type="Proteomes" id="UP000789342"/>
    </source>
</evidence>
<evidence type="ECO:0000259" key="1">
    <source>
        <dbReference type="PROSITE" id="PS50280"/>
    </source>
</evidence>
<dbReference type="InterPro" id="IPR044429">
    <property type="entry name" value="SETD4_SET"/>
</dbReference>
<dbReference type="InterPro" id="IPR046341">
    <property type="entry name" value="SET_dom_sf"/>
</dbReference>
<dbReference type="PROSITE" id="PS50280">
    <property type="entry name" value="SET"/>
    <property type="match status" value="1"/>
</dbReference>
<dbReference type="Gene3D" id="3.90.1410.10">
    <property type="entry name" value="set domain protein methyltransferase, domain 1"/>
    <property type="match status" value="1"/>
</dbReference>
<dbReference type="GO" id="GO:0016279">
    <property type="term" value="F:protein-lysine N-methyltransferase activity"/>
    <property type="evidence" value="ECO:0007669"/>
    <property type="project" value="InterPro"/>
</dbReference>
<evidence type="ECO:0000313" key="2">
    <source>
        <dbReference type="EMBL" id="CAG8592136.1"/>
    </source>
</evidence>
<sequence length="383" mass="44636">EGEVIISIPLNLILTYKKVNETLSRDYGLKSLSIPKLTSHQLLALYLVLESRKGKSSSINPYVQMLPKDFGSMPICYEDDWVKLVPDYMRVIIESQKSKFEKDFANVCDFSEAQDKICLRVTREEFLWGWLCVNTRCIYLENSVCDIRDNIAISPMLDFLNHSLDAKIKGGFNHSTQSYEITTFTPYKKGQQVFINYGPHDNYLTLLDYGFTISGNPFAYVLIDNEFFEYRMPGEDEWIKKFKFELLMENGFYGDYTFHVSQISFRLLTALRLRLLRFDEGDNGTEISIREGHITLSQYSQSLIKKWKSTLTGQQEIISNENEVEIYKWINDICIVKLNECRSKLEEMKSQSSLDNIKLLWNDSINILNSVIEYIKNLDQQDV</sequence>
<name>A0A9N9C7U0_9GLOM</name>
<organism evidence="2 3">
    <name type="scientific">Acaulospora morrowiae</name>
    <dbReference type="NCBI Taxonomy" id="94023"/>
    <lineage>
        <taxon>Eukaryota</taxon>
        <taxon>Fungi</taxon>
        <taxon>Fungi incertae sedis</taxon>
        <taxon>Mucoromycota</taxon>
        <taxon>Glomeromycotina</taxon>
        <taxon>Glomeromycetes</taxon>
        <taxon>Diversisporales</taxon>
        <taxon>Acaulosporaceae</taxon>
        <taxon>Acaulospora</taxon>
    </lineage>
</organism>
<dbReference type="InterPro" id="IPR001214">
    <property type="entry name" value="SET_dom"/>
</dbReference>
<feature type="non-terminal residue" evidence="2">
    <location>
        <position position="1"/>
    </location>
</feature>
<dbReference type="EMBL" id="CAJVPV010005522">
    <property type="protein sequence ID" value="CAG8592136.1"/>
    <property type="molecule type" value="Genomic_DNA"/>
</dbReference>
<dbReference type="CDD" id="cd19177">
    <property type="entry name" value="SET_SETD4"/>
    <property type="match status" value="1"/>
</dbReference>
<gene>
    <name evidence="2" type="ORF">AMORRO_LOCUS7394</name>
</gene>
<dbReference type="Pfam" id="PF00856">
    <property type="entry name" value="SET"/>
    <property type="match status" value="1"/>
</dbReference>
<comment type="caution">
    <text evidence="2">The sequence shown here is derived from an EMBL/GenBank/DDBJ whole genome shotgun (WGS) entry which is preliminary data.</text>
</comment>
<feature type="domain" description="SET" evidence="1">
    <location>
        <begin position="115"/>
        <end position="198"/>
    </location>
</feature>
<protein>
    <submittedName>
        <fullName evidence="2">3183_t:CDS:1</fullName>
    </submittedName>
</protein>
<dbReference type="SUPFAM" id="SSF82199">
    <property type="entry name" value="SET domain"/>
    <property type="match status" value="1"/>
</dbReference>
<dbReference type="PANTHER" id="PTHR13271:SF151">
    <property type="entry name" value="SET DOMAIN-CONTAINING PROTEIN 4"/>
    <property type="match status" value="1"/>
</dbReference>
<dbReference type="PANTHER" id="PTHR13271">
    <property type="entry name" value="UNCHARACTERIZED PUTATIVE METHYLTRANSFERASE"/>
    <property type="match status" value="1"/>
</dbReference>
<keyword evidence="3" id="KW-1185">Reference proteome</keyword>
<proteinExistence type="predicted"/>